<protein>
    <submittedName>
        <fullName evidence="2">Type 4 fimbrial biogenesis protein-like protein</fullName>
    </submittedName>
</protein>
<reference evidence="3" key="1">
    <citation type="submission" date="2006-01" db="EMBL/GenBank/DDBJ databases">
        <title>Genome of the cyst-dividing bacterium Ramlibacter tataouinensis.</title>
        <authorList>
            <person name="Barakat M."/>
            <person name="Ortet P."/>
            <person name="De Luca G."/>
            <person name="Jourlin-Castelli C."/>
            <person name="Ansaldi M."/>
            <person name="Py B."/>
            <person name="Fichant G."/>
            <person name="Coutinho P."/>
            <person name="Voulhoux R."/>
            <person name="Bastien O."/>
            <person name="Roy S."/>
            <person name="Marechal E."/>
            <person name="Henrissat B."/>
            <person name="Quentin Y."/>
            <person name="Noirot P."/>
            <person name="Filloux A."/>
            <person name="Mejean V."/>
            <person name="DuBow M."/>
            <person name="Barras F."/>
            <person name="Heulin T."/>
        </authorList>
    </citation>
    <scope>NUCLEOTIDE SEQUENCE [LARGE SCALE GENOMIC DNA]</scope>
    <source>
        <strain evidence="3">ATCC BAA-407 / DSM 14655 / LMG 21543 / TTB310</strain>
    </source>
</reference>
<keyword evidence="1" id="KW-0812">Transmembrane</keyword>
<dbReference type="Proteomes" id="UP000008385">
    <property type="component" value="Chromosome"/>
</dbReference>
<dbReference type="KEGG" id="rta:Rta_15250"/>
<evidence type="ECO:0000313" key="3">
    <source>
        <dbReference type="Proteomes" id="UP000008385"/>
    </source>
</evidence>
<feature type="transmembrane region" description="Helical" evidence="1">
    <location>
        <begin position="12"/>
        <end position="33"/>
    </location>
</feature>
<dbReference type="STRING" id="365046.Rta_15250"/>
<evidence type="ECO:0000256" key="1">
    <source>
        <dbReference type="SAM" id="Phobius"/>
    </source>
</evidence>
<evidence type="ECO:0000313" key="2">
    <source>
        <dbReference type="EMBL" id="AEG92616.1"/>
    </source>
</evidence>
<dbReference type="HOGENOM" id="CLU_103234_0_0_4"/>
<organism evidence="2 3">
    <name type="scientific">Ramlibacter tataouinensis (strain ATCC BAA-407 / DSM 14655 / LMG 21543 / TTB310)</name>
    <dbReference type="NCBI Taxonomy" id="365046"/>
    <lineage>
        <taxon>Bacteria</taxon>
        <taxon>Pseudomonadati</taxon>
        <taxon>Pseudomonadota</taxon>
        <taxon>Betaproteobacteria</taxon>
        <taxon>Burkholderiales</taxon>
        <taxon>Comamonadaceae</taxon>
        <taxon>Ramlibacter</taxon>
    </lineage>
</organism>
<dbReference type="EMBL" id="CP000245">
    <property type="protein sequence ID" value="AEG92616.1"/>
    <property type="molecule type" value="Genomic_DNA"/>
</dbReference>
<dbReference type="NCBIfam" id="TIGR02523">
    <property type="entry name" value="type_IV_pilV"/>
    <property type="match status" value="1"/>
</dbReference>
<dbReference type="PATRIC" id="fig|365046.3.peg.1555"/>
<sequence length="190" mass="19691">MVTHRGASMIEVLVTMVIIAFGLLGMVGLQARLQSTEMESYQRTQALLLLDDLRGRIEANRLEVATYPDHAPATASVGTNMTCPAAGAAATRALNDVREWCLALQGAAESLGGNSVGAMIGGRGCVEDLGVGPAGDLRVRISVAWQGLTPIAAPVEACGAGLYNGTAGTPCQGDLCRRVVSTVVRIANLK</sequence>
<gene>
    <name evidence="2" type="ordered locus">Rta_15250</name>
</gene>
<accession>F5Y4W0</accession>
<dbReference type="eggNOG" id="COG4967">
    <property type="taxonomic scope" value="Bacteria"/>
</dbReference>
<dbReference type="AlphaFoldDB" id="F5Y4W0"/>
<proteinExistence type="predicted"/>
<reference evidence="2 3" key="2">
    <citation type="journal article" date="2011" name="PLoS ONE">
        <title>The Cyst-Dividing Bacterium Ramlibacter tataouinensis TTB310 Genome Reveals a Well-Stocked Toolbox for Adaptation to a Desert Environment.</title>
        <authorList>
            <person name="De Luca G."/>
            <person name="Barakat M."/>
            <person name="Ortet P."/>
            <person name="Fochesato S."/>
            <person name="Jourlin-Castelli C."/>
            <person name="Ansaldi M."/>
            <person name="Py B."/>
            <person name="Fichant G."/>
            <person name="Coutinho P.M."/>
            <person name="Voulhoux R."/>
            <person name="Bastien O."/>
            <person name="Marechal E."/>
            <person name="Henrissat B."/>
            <person name="Quentin Y."/>
            <person name="Noirot P."/>
            <person name="Filloux A."/>
            <person name="Mejean V."/>
            <person name="Dubow M.S."/>
            <person name="Barras F."/>
            <person name="Barbe V."/>
            <person name="Weissenbach J."/>
            <person name="Mihalcescu I."/>
            <person name="Vermeglio A."/>
            <person name="Achouak W."/>
            <person name="Heulin T."/>
        </authorList>
    </citation>
    <scope>NUCLEOTIDE SEQUENCE [LARGE SCALE GENOMIC DNA]</scope>
    <source>
        <strain evidence="3">ATCC BAA-407 / DSM 14655 / LMG 21543 / TTB310</strain>
    </source>
</reference>
<keyword evidence="1" id="KW-1133">Transmembrane helix</keyword>
<dbReference type="InterPro" id="IPR013362">
    <property type="entry name" value="Pilus_4_PilV"/>
</dbReference>
<keyword evidence="3" id="KW-1185">Reference proteome</keyword>
<name>F5Y4W0_RAMTT</name>
<keyword evidence="1" id="KW-0472">Membrane</keyword>